<protein>
    <submittedName>
        <fullName evidence="1">Uncharacterized protein</fullName>
    </submittedName>
</protein>
<reference evidence="1" key="2">
    <citation type="journal article" date="2015" name="Fish Shellfish Immunol.">
        <title>Early steps in the European eel (Anguilla anguilla)-Vibrio vulnificus interaction in the gills: Role of the RtxA13 toxin.</title>
        <authorList>
            <person name="Callol A."/>
            <person name="Pajuelo D."/>
            <person name="Ebbesson L."/>
            <person name="Teles M."/>
            <person name="MacKenzie S."/>
            <person name="Amaro C."/>
        </authorList>
    </citation>
    <scope>NUCLEOTIDE SEQUENCE</scope>
</reference>
<accession>A0A0E9PXD0</accession>
<dbReference type="EMBL" id="GBXM01099413">
    <property type="protein sequence ID" value="JAH09164.1"/>
    <property type="molecule type" value="Transcribed_RNA"/>
</dbReference>
<reference evidence="1" key="1">
    <citation type="submission" date="2014-11" db="EMBL/GenBank/DDBJ databases">
        <authorList>
            <person name="Amaro Gonzalez C."/>
        </authorList>
    </citation>
    <scope>NUCLEOTIDE SEQUENCE</scope>
</reference>
<name>A0A0E9PXD0_ANGAN</name>
<dbReference type="AlphaFoldDB" id="A0A0E9PXD0"/>
<evidence type="ECO:0000313" key="1">
    <source>
        <dbReference type="EMBL" id="JAH09164.1"/>
    </source>
</evidence>
<organism evidence="1">
    <name type="scientific">Anguilla anguilla</name>
    <name type="common">European freshwater eel</name>
    <name type="synonym">Muraena anguilla</name>
    <dbReference type="NCBI Taxonomy" id="7936"/>
    <lineage>
        <taxon>Eukaryota</taxon>
        <taxon>Metazoa</taxon>
        <taxon>Chordata</taxon>
        <taxon>Craniata</taxon>
        <taxon>Vertebrata</taxon>
        <taxon>Euteleostomi</taxon>
        <taxon>Actinopterygii</taxon>
        <taxon>Neopterygii</taxon>
        <taxon>Teleostei</taxon>
        <taxon>Anguilliformes</taxon>
        <taxon>Anguillidae</taxon>
        <taxon>Anguilla</taxon>
    </lineage>
</organism>
<sequence length="39" mass="4327">MFCHLDNFLGASQNTENSTVLPRGPLVPCIAYLLFVVFV</sequence>
<proteinExistence type="predicted"/>